<proteinExistence type="predicted"/>
<gene>
    <name evidence="1" type="ORF">UFOPK2683_01735</name>
</gene>
<sequence length="175" mass="18301">MAARQAAARYPTVADVVDAGWKLAGGFSPLSGAHYVSGPAPLTGATGIDAGHPDTYIYDGTSPNAHIVGLMYNSMSVAAPEGFAGPNDHWHRHSNVCIRFSAGAIEVPFPADAEVTAKQCAGQGGRLMPITTWMVHAWVVPGWESPDGVFSHNHGNLRCADGTITTDKIGFCLGV</sequence>
<protein>
    <submittedName>
        <fullName evidence="1">Unannotated protein</fullName>
    </submittedName>
</protein>
<name>A0A6J6SVD5_9ZZZZ</name>
<accession>A0A6J6SVD5</accession>
<organism evidence="1">
    <name type="scientific">freshwater metagenome</name>
    <dbReference type="NCBI Taxonomy" id="449393"/>
    <lineage>
        <taxon>unclassified sequences</taxon>
        <taxon>metagenomes</taxon>
        <taxon>ecological metagenomes</taxon>
    </lineage>
</organism>
<dbReference type="EMBL" id="CAEZYK010000175">
    <property type="protein sequence ID" value="CAB4738618.1"/>
    <property type="molecule type" value="Genomic_DNA"/>
</dbReference>
<reference evidence="1" key="1">
    <citation type="submission" date="2020-05" db="EMBL/GenBank/DDBJ databases">
        <authorList>
            <person name="Chiriac C."/>
            <person name="Salcher M."/>
            <person name="Ghai R."/>
            <person name="Kavagutti S V."/>
        </authorList>
    </citation>
    <scope>NUCLEOTIDE SEQUENCE</scope>
</reference>
<dbReference type="AlphaFoldDB" id="A0A6J6SVD5"/>
<evidence type="ECO:0000313" key="1">
    <source>
        <dbReference type="EMBL" id="CAB4738618.1"/>
    </source>
</evidence>